<reference evidence="7 8" key="1">
    <citation type="submission" date="2017-11" db="EMBL/GenBank/DDBJ databases">
        <title>Genome sequence of Lysinibacillus sphaericus, a lignin-degrading bacteria isolated from municipal solid waste soil.</title>
        <authorList>
            <person name="Persinoti G.F."/>
            <person name="Paixao D.A."/>
            <person name="Bugg T.D."/>
            <person name="Squina F.M."/>
        </authorList>
    </citation>
    <scope>NUCLEOTIDE SEQUENCE [LARGE SCALE GENOMIC DNA]</scope>
    <source>
        <strain evidence="7 8">A1</strain>
    </source>
</reference>
<keyword evidence="3 6" id="KW-0812">Transmembrane</keyword>
<protein>
    <submittedName>
        <fullName evidence="7">Putative undecaprenyl-phosphate N-acetylglucosaminyl 1-phosphate transferase</fullName>
        <ecNumber evidence="7">2.7.8.33</ecNumber>
    </submittedName>
</protein>
<evidence type="ECO:0000256" key="2">
    <source>
        <dbReference type="ARBA" id="ARBA00022679"/>
    </source>
</evidence>
<feature type="transmembrane region" description="Helical" evidence="6">
    <location>
        <begin position="137"/>
        <end position="157"/>
    </location>
</feature>
<comment type="caution">
    <text evidence="7">The sequence shown here is derived from an EMBL/GenBank/DDBJ whole genome shotgun (WGS) entry which is preliminary data.</text>
</comment>
<evidence type="ECO:0000256" key="4">
    <source>
        <dbReference type="ARBA" id="ARBA00022989"/>
    </source>
</evidence>
<comment type="subcellular location">
    <subcellularLocation>
        <location evidence="1">Membrane</location>
        <topology evidence="1">Multi-pass membrane protein</topology>
    </subcellularLocation>
</comment>
<evidence type="ECO:0000313" key="8">
    <source>
        <dbReference type="Proteomes" id="UP000237319"/>
    </source>
</evidence>
<accession>A0A2S5D009</accession>
<sequence length="237" mass="26348">MLYSALFIGVVLIVIMNKLTQAFKLSSTLGLLGQISASLVIIMIGNLEVSHISLGNHFELGYLTVPFTFLLLLSFTNVMNIEKVQNPSILLLPFVSLVFFSIAALFIGHPFVLITGICSSLTLMFILLYGYFTGKVFVGRTLTTSIGFIIAVLSISLIETSIVTIYIPLFTLTLPFTLYYLIQDKITNVQSITVSFLTAILFGVLMYIVPFNTIWYFIAGLTSILVITQFSSKYRFI</sequence>
<gene>
    <name evidence="7" type="primary">tagO_1</name>
    <name evidence="7" type="ORF">LYSIN_01111</name>
</gene>
<dbReference type="EMBL" id="PGLV01000001">
    <property type="protein sequence ID" value="POZ56328.1"/>
    <property type="molecule type" value="Genomic_DNA"/>
</dbReference>
<feature type="transmembrane region" description="Helical" evidence="6">
    <location>
        <begin position="163"/>
        <end position="182"/>
    </location>
</feature>
<dbReference type="Pfam" id="PF00953">
    <property type="entry name" value="Glycos_transf_4"/>
    <property type="match status" value="1"/>
</dbReference>
<feature type="transmembrane region" description="Helical" evidence="6">
    <location>
        <begin position="90"/>
        <end position="107"/>
    </location>
</feature>
<feature type="transmembrane region" description="Helical" evidence="6">
    <location>
        <begin position="113"/>
        <end position="132"/>
    </location>
</feature>
<dbReference type="AlphaFoldDB" id="A0A2S5D009"/>
<evidence type="ECO:0000313" key="7">
    <source>
        <dbReference type="EMBL" id="POZ56328.1"/>
    </source>
</evidence>
<evidence type="ECO:0000256" key="1">
    <source>
        <dbReference type="ARBA" id="ARBA00004141"/>
    </source>
</evidence>
<dbReference type="RefSeq" id="WP_103976509.1">
    <property type="nucleotide sequence ID" value="NZ_PGLV01000001.1"/>
</dbReference>
<evidence type="ECO:0000256" key="3">
    <source>
        <dbReference type="ARBA" id="ARBA00022692"/>
    </source>
</evidence>
<dbReference type="GO" id="GO:0036380">
    <property type="term" value="F:UDP-N-acetylglucosamine-undecaprenyl-phosphate N-acetylglucosaminephosphotransferase activity"/>
    <property type="evidence" value="ECO:0007669"/>
    <property type="project" value="UniProtKB-EC"/>
</dbReference>
<dbReference type="Proteomes" id="UP000237319">
    <property type="component" value="Unassembled WGS sequence"/>
</dbReference>
<evidence type="ECO:0000256" key="6">
    <source>
        <dbReference type="SAM" id="Phobius"/>
    </source>
</evidence>
<feature type="transmembrane region" description="Helical" evidence="6">
    <location>
        <begin position="60"/>
        <end position="78"/>
    </location>
</feature>
<name>A0A2S5D009_LYSSH</name>
<keyword evidence="5 6" id="KW-0472">Membrane</keyword>
<keyword evidence="2 7" id="KW-0808">Transferase</keyword>
<keyword evidence="8" id="KW-1185">Reference proteome</keyword>
<keyword evidence="4 6" id="KW-1133">Transmembrane helix</keyword>
<dbReference type="EC" id="2.7.8.33" evidence="7"/>
<proteinExistence type="predicted"/>
<dbReference type="InterPro" id="IPR000715">
    <property type="entry name" value="Glycosyl_transferase_4"/>
</dbReference>
<evidence type="ECO:0000256" key="5">
    <source>
        <dbReference type="ARBA" id="ARBA00023136"/>
    </source>
</evidence>
<feature type="transmembrane region" description="Helical" evidence="6">
    <location>
        <begin position="214"/>
        <end position="232"/>
    </location>
</feature>
<feature type="transmembrane region" description="Helical" evidence="6">
    <location>
        <begin position="189"/>
        <end position="208"/>
    </location>
</feature>
<dbReference type="GO" id="GO:0016020">
    <property type="term" value="C:membrane"/>
    <property type="evidence" value="ECO:0007669"/>
    <property type="project" value="UniProtKB-SubCell"/>
</dbReference>
<organism evidence="7 8">
    <name type="scientific">Lysinibacillus sphaericus</name>
    <name type="common">Bacillus sphaericus</name>
    <dbReference type="NCBI Taxonomy" id="1421"/>
    <lineage>
        <taxon>Bacteria</taxon>
        <taxon>Bacillati</taxon>
        <taxon>Bacillota</taxon>
        <taxon>Bacilli</taxon>
        <taxon>Bacillales</taxon>
        <taxon>Bacillaceae</taxon>
        <taxon>Lysinibacillus</taxon>
    </lineage>
</organism>